<comment type="caution">
    <text evidence="3">The sequence shown here is derived from an EMBL/GenBank/DDBJ whole genome shotgun (WGS) entry which is preliminary data.</text>
</comment>
<dbReference type="Pfam" id="PF10647">
    <property type="entry name" value="Gmad1"/>
    <property type="match status" value="1"/>
</dbReference>
<evidence type="ECO:0000313" key="4">
    <source>
        <dbReference type="Proteomes" id="UP000602532"/>
    </source>
</evidence>
<proteinExistence type="predicted"/>
<dbReference type="Proteomes" id="UP000602532">
    <property type="component" value="Unassembled WGS sequence"/>
</dbReference>
<dbReference type="InterPro" id="IPR059026">
    <property type="entry name" value="LpqB_N"/>
</dbReference>
<dbReference type="Pfam" id="PF10646">
    <property type="entry name" value="Germane"/>
    <property type="match status" value="1"/>
</dbReference>
<evidence type="ECO:0000313" key="3">
    <source>
        <dbReference type="EMBL" id="MBD8022202.1"/>
    </source>
</evidence>
<dbReference type="InterPro" id="IPR019606">
    <property type="entry name" value="GerMN"/>
</dbReference>
<sequence length="561" mass="59307">MTRRRSIPIALITLLALMLTACAGLPTSGRINYGLGTADAPDDEEISFLLPDSPQPGATPVQIVEGFVRAGSGPGLGARWDRAREFLTEEFARVWNPEAAVTIDVLEDRVPRETSEGNVELAVTAIATVDDLGTYERAAVGERVLPFELVQEGGEWRISLAPDGVVLDENVFPRVFHRYGVMYFDPSWQYLVPDARWFPTTNSAGRVARALVDGPPSAWLTDSVQSAFPESVEVAPAVPVTGNVAQVDLNEAALSADPQALDRMYTQLLESLRTANITDVELTVDSVPIDAEAVRVRSTRVPGAPLVLTADGFGFITGGETLDPVPGISPLVEQYSPLALQLAPDRDVAAARLETGEVMRFRDDETFEVVDSRPGLVDPSIDPFGMVWSVPRDEPAAVRVILPDLTAVDVADAWSGSMSITAMAVSRDGTRVAAIVSAGGRGALWVAGVVRETDDQVPVRLGDPVQLAEVSNGIGLAWLDDGSVGVLSGDAEGSSILEQVVGGAGTRSSASAGMVTIAGGTSLSSARLRADDGTLYVKRGTGWQPTASDVLLLATQQGAPE</sequence>
<name>A0ABR8WYN8_9MICO</name>
<feature type="domain" description="GerMN" evidence="2">
    <location>
        <begin position="204"/>
        <end position="293"/>
    </location>
</feature>
<feature type="chain" id="PRO_5047130903" description="GerMN domain-containing protein" evidence="1">
    <location>
        <begin position="24"/>
        <end position="561"/>
    </location>
</feature>
<evidence type="ECO:0000259" key="2">
    <source>
        <dbReference type="SMART" id="SM00909"/>
    </source>
</evidence>
<organism evidence="3 4">
    <name type="scientific">Microbacterium gallinarum</name>
    <dbReference type="NCBI Taxonomy" id="2762209"/>
    <lineage>
        <taxon>Bacteria</taxon>
        <taxon>Bacillati</taxon>
        <taxon>Actinomycetota</taxon>
        <taxon>Actinomycetes</taxon>
        <taxon>Micrococcales</taxon>
        <taxon>Microbacteriaceae</taxon>
        <taxon>Microbacterium</taxon>
    </lineage>
</organism>
<gene>
    <name evidence="3" type="ORF">H9622_01190</name>
</gene>
<protein>
    <recommendedName>
        <fullName evidence="2">GerMN domain-containing protein</fullName>
    </recommendedName>
</protein>
<dbReference type="EMBL" id="JACSPM010000001">
    <property type="protein sequence ID" value="MBD8022202.1"/>
    <property type="molecule type" value="Genomic_DNA"/>
</dbReference>
<dbReference type="Pfam" id="PF25976">
    <property type="entry name" value="LpqB_N"/>
    <property type="match status" value="1"/>
</dbReference>
<dbReference type="RefSeq" id="WP_191763462.1">
    <property type="nucleotide sequence ID" value="NZ_JACSPM010000001.1"/>
</dbReference>
<accession>A0ABR8WYN8</accession>
<dbReference type="SMART" id="SM00909">
    <property type="entry name" value="Germane"/>
    <property type="match status" value="1"/>
</dbReference>
<dbReference type="InterPro" id="IPR018910">
    <property type="entry name" value="LpqB_C"/>
</dbReference>
<dbReference type="PROSITE" id="PS51257">
    <property type="entry name" value="PROKAR_LIPOPROTEIN"/>
    <property type="match status" value="1"/>
</dbReference>
<reference evidence="3 4" key="1">
    <citation type="submission" date="2020-08" db="EMBL/GenBank/DDBJ databases">
        <title>A Genomic Blueprint of the Chicken Gut Microbiome.</title>
        <authorList>
            <person name="Gilroy R."/>
            <person name="Ravi A."/>
            <person name="Getino M."/>
            <person name="Pursley I."/>
            <person name="Horton D.L."/>
            <person name="Alikhan N.-F."/>
            <person name="Baker D."/>
            <person name="Gharbi K."/>
            <person name="Hall N."/>
            <person name="Watson M."/>
            <person name="Adriaenssens E.M."/>
            <person name="Foster-Nyarko E."/>
            <person name="Jarju S."/>
            <person name="Secka A."/>
            <person name="Antonio M."/>
            <person name="Oren A."/>
            <person name="Chaudhuri R."/>
            <person name="La Ragione R.M."/>
            <person name="Hildebrand F."/>
            <person name="Pallen M.J."/>
        </authorList>
    </citation>
    <scope>NUCLEOTIDE SEQUENCE [LARGE SCALE GENOMIC DNA]</scope>
    <source>
        <strain evidence="3 4">Sa1CUA4</strain>
    </source>
</reference>
<keyword evidence="4" id="KW-1185">Reference proteome</keyword>
<feature type="signal peptide" evidence="1">
    <location>
        <begin position="1"/>
        <end position="23"/>
    </location>
</feature>
<dbReference type="SUPFAM" id="SSF75011">
    <property type="entry name" value="3-carboxy-cis,cis-mucoante lactonizing enzyme"/>
    <property type="match status" value="1"/>
</dbReference>
<evidence type="ECO:0000256" key="1">
    <source>
        <dbReference type="SAM" id="SignalP"/>
    </source>
</evidence>
<keyword evidence="1" id="KW-0732">Signal</keyword>